<organism evidence="2 3">
    <name type="scientific">Lucilia cuprina</name>
    <name type="common">Green bottle fly</name>
    <name type="synonym">Australian sheep blowfly</name>
    <dbReference type="NCBI Taxonomy" id="7375"/>
    <lineage>
        <taxon>Eukaryota</taxon>
        <taxon>Metazoa</taxon>
        <taxon>Ecdysozoa</taxon>
        <taxon>Arthropoda</taxon>
        <taxon>Hexapoda</taxon>
        <taxon>Insecta</taxon>
        <taxon>Pterygota</taxon>
        <taxon>Neoptera</taxon>
        <taxon>Endopterygota</taxon>
        <taxon>Diptera</taxon>
        <taxon>Brachycera</taxon>
        <taxon>Muscomorpha</taxon>
        <taxon>Oestroidea</taxon>
        <taxon>Calliphoridae</taxon>
        <taxon>Luciliinae</taxon>
        <taxon>Lucilia</taxon>
    </lineage>
</organism>
<comment type="similarity">
    <text evidence="1">Belongs to the UDPGP type 1 family.</text>
</comment>
<dbReference type="AlphaFoldDB" id="A0A0L0C286"/>
<feature type="non-terminal residue" evidence="2">
    <location>
        <position position="122"/>
    </location>
</feature>
<sequence length="122" mass="13466">FHIAKKKIPTVDANGNPVKPETPNGIKYEQFVFDIFPMVPMTKFASLEVERSSEFSPVKNGPGSKEDCPETARQDLMAEGQRWLQAAGAKINHAVEISPAISYGGEGLEKFANTEISQDYIH</sequence>
<dbReference type="InterPro" id="IPR029044">
    <property type="entry name" value="Nucleotide-diphossugar_trans"/>
</dbReference>
<dbReference type="OMA" id="RIXSEER"/>
<dbReference type="PANTHER" id="PTHR11952">
    <property type="entry name" value="UDP- GLUCOSE PYROPHOSPHORYLASE"/>
    <property type="match status" value="1"/>
</dbReference>
<gene>
    <name evidence="2" type="ORF">FF38_03569</name>
</gene>
<comment type="caution">
    <text evidence="2">The sequence shown here is derived from an EMBL/GenBank/DDBJ whole genome shotgun (WGS) entry which is preliminary data.</text>
</comment>
<reference evidence="2 3" key="1">
    <citation type="journal article" date="2015" name="Nat. Commun.">
        <title>Lucilia cuprina genome unlocks parasitic fly biology to underpin future interventions.</title>
        <authorList>
            <person name="Anstead C.A."/>
            <person name="Korhonen P.K."/>
            <person name="Young N.D."/>
            <person name="Hall R.S."/>
            <person name="Jex A.R."/>
            <person name="Murali S.C."/>
            <person name="Hughes D.S."/>
            <person name="Lee S.F."/>
            <person name="Perry T."/>
            <person name="Stroehlein A.J."/>
            <person name="Ansell B.R."/>
            <person name="Breugelmans B."/>
            <person name="Hofmann A."/>
            <person name="Qu J."/>
            <person name="Dugan S."/>
            <person name="Lee S.L."/>
            <person name="Chao H."/>
            <person name="Dinh H."/>
            <person name="Han Y."/>
            <person name="Doddapaneni H.V."/>
            <person name="Worley K.C."/>
            <person name="Muzny D.M."/>
            <person name="Ioannidis P."/>
            <person name="Waterhouse R.M."/>
            <person name="Zdobnov E.M."/>
            <person name="James P.J."/>
            <person name="Bagnall N.H."/>
            <person name="Kotze A.C."/>
            <person name="Gibbs R.A."/>
            <person name="Richards S."/>
            <person name="Batterham P."/>
            <person name="Gasser R.B."/>
        </authorList>
    </citation>
    <scope>NUCLEOTIDE SEQUENCE [LARGE SCALE GENOMIC DNA]</scope>
    <source>
        <strain evidence="2 3">LS</strain>
        <tissue evidence="2">Full body</tissue>
    </source>
</reference>
<evidence type="ECO:0000313" key="3">
    <source>
        <dbReference type="Proteomes" id="UP000037069"/>
    </source>
</evidence>
<dbReference type="SUPFAM" id="SSF53448">
    <property type="entry name" value="Nucleotide-diphospho-sugar transferases"/>
    <property type="match status" value="1"/>
</dbReference>
<name>A0A0L0C286_LUCCU</name>
<proteinExistence type="inferred from homology"/>
<accession>A0A0L0C286</accession>
<dbReference type="GO" id="GO:0003977">
    <property type="term" value="F:UDP-N-acetylglucosamine diphosphorylase activity"/>
    <property type="evidence" value="ECO:0007669"/>
    <property type="project" value="TreeGrafter"/>
</dbReference>
<dbReference type="OrthoDB" id="532420at2759"/>
<keyword evidence="3" id="KW-1185">Reference proteome</keyword>
<dbReference type="GO" id="GO:0006048">
    <property type="term" value="P:UDP-N-acetylglucosamine biosynthetic process"/>
    <property type="evidence" value="ECO:0007669"/>
    <property type="project" value="TreeGrafter"/>
</dbReference>
<evidence type="ECO:0000313" key="2">
    <source>
        <dbReference type="EMBL" id="KNC26357.1"/>
    </source>
</evidence>
<dbReference type="STRING" id="7375.A0A0L0C286"/>
<dbReference type="InterPro" id="IPR039741">
    <property type="entry name" value="UDP-sugar_pyrophosphorylase"/>
</dbReference>
<dbReference type="PANTHER" id="PTHR11952:SF2">
    <property type="entry name" value="LD24639P"/>
    <property type="match status" value="1"/>
</dbReference>
<dbReference type="Gene3D" id="3.90.550.10">
    <property type="entry name" value="Spore Coat Polysaccharide Biosynthesis Protein SpsA, Chain A"/>
    <property type="match status" value="1"/>
</dbReference>
<evidence type="ECO:0000256" key="1">
    <source>
        <dbReference type="ARBA" id="ARBA00010401"/>
    </source>
</evidence>
<dbReference type="Proteomes" id="UP000037069">
    <property type="component" value="Unassembled WGS sequence"/>
</dbReference>
<feature type="non-terminal residue" evidence="2">
    <location>
        <position position="1"/>
    </location>
</feature>
<protein>
    <submittedName>
        <fullName evidence="2">Uncharacterized protein</fullName>
    </submittedName>
</protein>
<dbReference type="EMBL" id="JRES01000993">
    <property type="protein sequence ID" value="KNC26357.1"/>
    <property type="molecule type" value="Genomic_DNA"/>
</dbReference>